<keyword evidence="3" id="KW-1185">Reference proteome</keyword>
<dbReference type="InterPro" id="IPR010994">
    <property type="entry name" value="RuvA_2-like"/>
</dbReference>
<reference evidence="2 3" key="1">
    <citation type="submission" date="2020-01" db="EMBL/GenBank/DDBJ databases">
        <title>Complete genome sequence of Chitinophaga sp. H33E-04 isolated from quinoa roots.</title>
        <authorList>
            <person name="Weon H.-Y."/>
            <person name="Lee S.A."/>
        </authorList>
    </citation>
    <scope>NUCLEOTIDE SEQUENCE [LARGE SCALE GENOMIC DNA]</scope>
    <source>
        <strain evidence="2 3">H33E-04</strain>
    </source>
</reference>
<accession>A0A6B9ZEX6</accession>
<evidence type="ECO:0000313" key="2">
    <source>
        <dbReference type="EMBL" id="QHS60616.1"/>
    </source>
</evidence>
<gene>
    <name evidence="2" type="ORF">GWR21_13735</name>
</gene>
<keyword evidence="1" id="KW-0732">Signal</keyword>
<feature type="chain" id="PRO_5025379131" evidence="1">
    <location>
        <begin position="19"/>
        <end position="670"/>
    </location>
</feature>
<evidence type="ECO:0000313" key="3">
    <source>
        <dbReference type="Proteomes" id="UP000476411"/>
    </source>
</evidence>
<dbReference type="EMBL" id="CP048113">
    <property type="protein sequence ID" value="QHS60616.1"/>
    <property type="molecule type" value="Genomic_DNA"/>
</dbReference>
<sequence length="670" mass="76629">MKLSIAVLLTGLCGTMHAWSQTIPEQTAADETQLEHYVAHTDNVPEDDHHWQQLQVYTRHKINLNTAGIAVLRSLQLVSPLQLEQFIRYRRQMGKLLSVYELQAIPGFDAQLISKLLPYVRAGNELEPDYSWKDYIKKGENTLLWRYGRQIEKSRGYLHTDTTTPHYMGSPDKLLLRYRYNLTHYISWGIVMEKDAGEAFLKGAQQHGFDFYSMHLFISKYRCVKALAIGDFTVNMGQGLLNWQSLAFGKGAAVMSVKREGDLLKPYASAGEYNFFRGLGITIAHRQLSATAFVSGRQLDGSITGNSGYHRTAAETAKQGTLSQFTAGGNISVEGATGKLGFNFIQHHFSTPVQKGHAPYQLFAFEGNNLSGVSTDYEITWRNMHFFGEAAISNNGRTAILSSLLISAGAHADLVLLHRRYDKGYHALYADAFAEFYKPVNEEGLYTGISVKLNSRLRVNAYADHFIFPWLQYRAAAPASGSDHMIAMTYTPDKQTEFFLRYSRVVKEENSTDPQRFIPALTTVRKQSWRLQYKLQPAVGLTIKSRIEVNNYIRKDNREEGWLLFQEMLYQFQRTPLQLYVRYTRFMTDGSKNTLYTITTGMLYEYALSRLSGEGHQFQCRVRWKCAKRTTCWFRYELILYANVDHIGNGWEEVNGRKKSALQCQIQHLF</sequence>
<dbReference type="Proteomes" id="UP000476411">
    <property type="component" value="Chromosome"/>
</dbReference>
<name>A0A6B9ZEX6_9BACT</name>
<dbReference type="SUPFAM" id="SSF47781">
    <property type="entry name" value="RuvA domain 2-like"/>
    <property type="match status" value="1"/>
</dbReference>
<evidence type="ECO:0000256" key="1">
    <source>
        <dbReference type="SAM" id="SignalP"/>
    </source>
</evidence>
<protein>
    <submittedName>
        <fullName evidence="2">Helix-hairpin-helix domain-containing protein</fullName>
    </submittedName>
</protein>
<dbReference type="AlphaFoldDB" id="A0A6B9ZEX6"/>
<dbReference type="RefSeq" id="WP_162332304.1">
    <property type="nucleotide sequence ID" value="NZ_CP048113.1"/>
</dbReference>
<dbReference type="Pfam" id="PF12836">
    <property type="entry name" value="HHH_3"/>
    <property type="match status" value="1"/>
</dbReference>
<dbReference type="KEGG" id="chih:GWR21_13735"/>
<feature type="signal peptide" evidence="1">
    <location>
        <begin position="1"/>
        <end position="18"/>
    </location>
</feature>
<proteinExistence type="predicted"/>
<organism evidence="2 3">
    <name type="scientific">Chitinophaga agri</name>
    <dbReference type="NCBI Taxonomy" id="2703787"/>
    <lineage>
        <taxon>Bacteria</taxon>
        <taxon>Pseudomonadati</taxon>
        <taxon>Bacteroidota</taxon>
        <taxon>Chitinophagia</taxon>
        <taxon>Chitinophagales</taxon>
        <taxon>Chitinophagaceae</taxon>
        <taxon>Chitinophaga</taxon>
    </lineage>
</organism>